<dbReference type="OrthoDB" id="9972196at2759"/>
<sequence>MSTYRILVASYSSSIYTVEFSTSPPALRLVSSVEVGHHPSWITPHLSDPTTVFTGLEQADGKVAEVKYDEEGKGTVVRVLESGGADPCTLLAVGQGLIIGNYSSGTVQSIPLSSSSPYLPSKATHAPIQLQGTGPHPDRQLSSHPHQVYQPPSREEVLIPDLGADKTWRLVKRENGWSVAGAVDYQAGGGPRHVVVHEGTLYTVLELSNTLAVHSFPPLSASSQPTFITSHPTHIPAPAPSHASDTPKTPLSADAPPIPPGVPLGMLAAEILLAPASPSFPTSHLYVSNRNDPSPGGDTIAIFALSPPSAPTRVGEVKTGLHHVRGMILFGPDERYLVAGGVNGGGVRVFERVDGGAGLREVARLPGLAEAQVGDAEGLVRAPTGFLVVHVNES</sequence>
<evidence type="ECO:0000256" key="1">
    <source>
        <dbReference type="ARBA" id="ARBA00005564"/>
    </source>
</evidence>
<dbReference type="OMA" id="VGFHPSW"/>
<dbReference type="GO" id="GO:0017057">
    <property type="term" value="F:6-phosphogluconolactonase activity"/>
    <property type="evidence" value="ECO:0007669"/>
    <property type="project" value="TreeGrafter"/>
</dbReference>
<dbReference type="EMBL" id="KB469302">
    <property type="protein sequence ID" value="EPQ55396.1"/>
    <property type="molecule type" value="Genomic_DNA"/>
</dbReference>
<dbReference type="HOGENOM" id="CLU_038716_1_0_1"/>
<feature type="region of interest" description="Disordered" evidence="2">
    <location>
        <begin position="127"/>
        <end position="153"/>
    </location>
</feature>
<proteinExistence type="inferred from homology"/>
<dbReference type="InterPro" id="IPR011048">
    <property type="entry name" value="Haem_d1_sf"/>
</dbReference>
<keyword evidence="4" id="KW-1185">Reference proteome</keyword>
<dbReference type="InterPro" id="IPR050282">
    <property type="entry name" value="Cycloisomerase_2"/>
</dbReference>
<name>S7Q5Q9_GLOTA</name>
<dbReference type="SUPFAM" id="SSF51004">
    <property type="entry name" value="C-terminal (heme d1) domain of cytochrome cd1-nitrite reductase"/>
    <property type="match status" value="1"/>
</dbReference>
<dbReference type="eggNOG" id="ENOG502S3WY">
    <property type="taxonomic scope" value="Eukaryota"/>
</dbReference>
<dbReference type="Pfam" id="PF10282">
    <property type="entry name" value="Lactonase"/>
    <property type="match status" value="1"/>
</dbReference>
<evidence type="ECO:0000313" key="3">
    <source>
        <dbReference type="EMBL" id="EPQ55396.1"/>
    </source>
</evidence>
<dbReference type="Gene3D" id="2.130.10.10">
    <property type="entry name" value="YVTN repeat-like/Quinoprotein amine dehydrogenase"/>
    <property type="match status" value="1"/>
</dbReference>
<dbReference type="Proteomes" id="UP000030669">
    <property type="component" value="Unassembled WGS sequence"/>
</dbReference>
<dbReference type="InterPro" id="IPR019405">
    <property type="entry name" value="Lactonase_7-beta_prop"/>
</dbReference>
<comment type="similarity">
    <text evidence="1">Belongs to the cycloisomerase 2 family.</text>
</comment>
<dbReference type="KEGG" id="gtr:GLOTRDRAFT_116294"/>
<evidence type="ECO:0000313" key="4">
    <source>
        <dbReference type="Proteomes" id="UP000030669"/>
    </source>
</evidence>
<dbReference type="RefSeq" id="XP_007866522.1">
    <property type="nucleotide sequence ID" value="XM_007868331.1"/>
</dbReference>
<dbReference type="PANTHER" id="PTHR30344">
    <property type="entry name" value="6-PHOSPHOGLUCONOLACTONASE-RELATED"/>
    <property type="match status" value="1"/>
</dbReference>
<organism evidence="3 4">
    <name type="scientific">Gloeophyllum trabeum (strain ATCC 11539 / FP-39264 / Madison 617)</name>
    <name type="common">Brown rot fungus</name>
    <dbReference type="NCBI Taxonomy" id="670483"/>
    <lineage>
        <taxon>Eukaryota</taxon>
        <taxon>Fungi</taxon>
        <taxon>Dikarya</taxon>
        <taxon>Basidiomycota</taxon>
        <taxon>Agaricomycotina</taxon>
        <taxon>Agaricomycetes</taxon>
        <taxon>Gloeophyllales</taxon>
        <taxon>Gloeophyllaceae</taxon>
        <taxon>Gloeophyllum</taxon>
    </lineage>
</organism>
<reference evidence="3 4" key="1">
    <citation type="journal article" date="2012" name="Science">
        <title>The Paleozoic origin of enzymatic lignin decomposition reconstructed from 31 fungal genomes.</title>
        <authorList>
            <person name="Floudas D."/>
            <person name="Binder M."/>
            <person name="Riley R."/>
            <person name="Barry K."/>
            <person name="Blanchette R.A."/>
            <person name="Henrissat B."/>
            <person name="Martinez A.T."/>
            <person name="Otillar R."/>
            <person name="Spatafora J.W."/>
            <person name="Yadav J.S."/>
            <person name="Aerts A."/>
            <person name="Benoit I."/>
            <person name="Boyd A."/>
            <person name="Carlson A."/>
            <person name="Copeland A."/>
            <person name="Coutinho P.M."/>
            <person name="de Vries R.P."/>
            <person name="Ferreira P."/>
            <person name="Findley K."/>
            <person name="Foster B."/>
            <person name="Gaskell J."/>
            <person name="Glotzer D."/>
            <person name="Gorecki P."/>
            <person name="Heitman J."/>
            <person name="Hesse C."/>
            <person name="Hori C."/>
            <person name="Igarashi K."/>
            <person name="Jurgens J.A."/>
            <person name="Kallen N."/>
            <person name="Kersten P."/>
            <person name="Kohler A."/>
            <person name="Kuees U."/>
            <person name="Kumar T.K.A."/>
            <person name="Kuo A."/>
            <person name="LaButti K."/>
            <person name="Larrondo L.F."/>
            <person name="Lindquist E."/>
            <person name="Ling A."/>
            <person name="Lombard V."/>
            <person name="Lucas S."/>
            <person name="Lundell T."/>
            <person name="Martin R."/>
            <person name="McLaughlin D.J."/>
            <person name="Morgenstern I."/>
            <person name="Morin E."/>
            <person name="Murat C."/>
            <person name="Nagy L.G."/>
            <person name="Nolan M."/>
            <person name="Ohm R.A."/>
            <person name="Patyshakuliyeva A."/>
            <person name="Rokas A."/>
            <person name="Ruiz-Duenas F.J."/>
            <person name="Sabat G."/>
            <person name="Salamov A."/>
            <person name="Samejima M."/>
            <person name="Schmutz J."/>
            <person name="Slot J.C."/>
            <person name="St John F."/>
            <person name="Stenlid J."/>
            <person name="Sun H."/>
            <person name="Sun S."/>
            <person name="Syed K."/>
            <person name="Tsang A."/>
            <person name="Wiebenga A."/>
            <person name="Young D."/>
            <person name="Pisabarro A."/>
            <person name="Eastwood D.C."/>
            <person name="Martin F."/>
            <person name="Cullen D."/>
            <person name="Grigoriev I.V."/>
            <person name="Hibbett D.S."/>
        </authorList>
    </citation>
    <scope>NUCLEOTIDE SEQUENCE [LARGE SCALE GENOMIC DNA]</scope>
    <source>
        <strain evidence="3 4">ATCC 11539</strain>
    </source>
</reference>
<dbReference type="GeneID" id="19300162"/>
<dbReference type="AlphaFoldDB" id="S7Q5Q9"/>
<evidence type="ECO:0000256" key="2">
    <source>
        <dbReference type="SAM" id="MobiDB-lite"/>
    </source>
</evidence>
<protein>
    <submittedName>
        <fullName evidence="3">3-carboxy-cis,cis-mucoante lactonizing enzyme</fullName>
    </submittedName>
</protein>
<gene>
    <name evidence="3" type="ORF">GLOTRDRAFT_116294</name>
</gene>
<dbReference type="PANTHER" id="PTHR30344:SF7">
    <property type="entry name" value="DUF2415 DOMAIN-CONTAINING PROTEIN"/>
    <property type="match status" value="1"/>
</dbReference>
<dbReference type="InterPro" id="IPR015943">
    <property type="entry name" value="WD40/YVTN_repeat-like_dom_sf"/>
</dbReference>
<accession>S7Q5Q9</accession>